<evidence type="ECO:0000256" key="2">
    <source>
        <dbReference type="SAM" id="SignalP"/>
    </source>
</evidence>
<feature type="compositionally biased region" description="Polar residues" evidence="1">
    <location>
        <begin position="278"/>
        <end position="287"/>
    </location>
</feature>
<feature type="compositionally biased region" description="Low complexity" evidence="1">
    <location>
        <begin position="288"/>
        <end position="301"/>
    </location>
</feature>
<organism evidence="3 4">
    <name type="scientific">Corynebacterium choanae</name>
    <dbReference type="NCBI Taxonomy" id="1862358"/>
    <lineage>
        <taxon>Bacteria</taxon>
        <taxon>Bacillati</taxon>
        <taxon>Actinomycetota</taxon>
        <taxon>Actinomycetes</taxon>
        <taxon>Mycobacteriales</taxon>
        <taxon>Corynebacteriaceae</taxon>
        <taxon>Corynebacterium</taxon>
    </lineage>
</organism>
<feature type="signal peptide" evidence="2">
    <location>
        <begin position="1"/>
        <end position="28"/>
    </location>
</feature>
<dbReference type="KEGG" id="ccho:CCHOA_06885"/>
<name>A0A3G6J7B2_9CORY</name>
<protein>
    <recommendedName>
        <fullName evidence="5">Secreted protein</fullName>
    </recommendedName>
</protein>
<keyword evidence="2" id="KW-0732">Signal</keyword>
<evidence type="ECO:0008006" key="5">
    <source>
        <dbReference type="Google" id="ProtNLM"/>
    </source>
</evidence>
<evidence type="ECO:0000313" key="3">
    <source>
        <dbReference type="EMBL" id="AZA13769.1"/>
    </source>
</evidence>
<keyword evidence="4" id="KW-1185">Reference proteome</keyword>
<sequence length="379" mass="40781" precursor="true">MRFRKLVATCTAMALTCATLSAPPQALGADQPSRPTGPRYITITIADNTSPKLCRFSANTDIAENPLAGAFNQWDTFLNFRNTLREKIRGHFPQLQDSFAALDKLAREGGATADNATYSTEYDTVANAMTAAGYNEAEVYLALQGTDQWKEVNDLFSQQSLTLLPDMDRKRAAAWLRQPSDAADSIDQAAADFIRSAGKLRQWNYDLYHNASLALLGDLPAGDPIETNTKEATALLPHKLVAVTRQAVSGCDELMRKKDLLDGTLSSDTSSDPFAGMSSDNSKGNLFTGSTELSSGEGTSSRQDLAELSSTDGFDPFSSNNSDEANRKIGLLIALVTMLALVTNMLVQATPIVQQLNEKLEAAIAERNTADQAAPAANA</sequence>
<feature type="chain" id="PRO_5018153386" description="Secreted protein" evidence="2">
    <location>
        <begin position="29"/>
        <end position="379"/>
    </location>
</feature>
<dbReference type="RefSeq" id="WP_123928296.1">
    <property type="nucleotide sequence ID" value="NZ_CP033896.1"/>
</dbReference>
<dbReference type="EMBL" id="CP033896">
    <property type="protein sequence ID" value="AZA13769.1"/>
    <property type="molecule type" value="Genomic_DNA"/>
</dbReference>
<gene>
    <name evidence="3" type="ORF">CCHOA_06885</name>
</gene>
<accession>A0A3G6J7B2</accession>
<dbReference type="AlphaFoldDB" id="A0A3G6J7B2"/>
<proteinExistence type="predicted"/>
<evidence type="ECO:0000313" key="4">
    <source>
        <dbReference type="Proteomes" id="UP000269019"/>
    </source>
</evidence>
<dbReference type="Proteomes" id="UP000269019">
    <property type="component" value="Chromosome"/>
</dbReference>
<feature type="compositionally biased region" description="Polar residues" evidence="1">
    <location>
        <begin position="308"/>
        <end position="321"/>
    </location>
</feature>
<evidence type="ECO:0000256" key="1">
    <source>
        <dbReference type="SAM" id="MobiDB-lite"/>
    </source>
</evidence>
<feature type="region of interest" description="Disordered" evidence="1">
    <location>
        <begin position="269"/>
        <end position="321"/>
    </location>
</feature>
<reference evidence="3 4" key="1">
    <citation type="submission" date="2018-11" db="EMBL/GenBank/DDBJ databases">
        <authorList>
            <person name="Kleinhagauer T."/>
            <person name="Glaeser S.P."/>
            <person name="Spergser J."/>
            <person name="Ruckert C."/>
            <person name="Kaempfer P."/>
            <person name="Busse H.-J."/>
        </authorList>
    </citation>
    <scope>NUCLEOTIDE SEQUENCE [LARGE SCALE GENOMIC DNA]</scope>
    <source>
        <strain evidence="3 4">200CH</strain>
    </source>
</reference>